<comment type="domain">
    <text evidence="16">The N-terminal domain is composed of the N-myristoyl glycine and of a cluster of positively charged amino acids. It is required for inner plasma membrane targeting of Nef and virion incorporation, and thereby for infectivity. This domain is also involved in binding to TP53.</text>
</comment>
<comment type="PTM">
    <text evidence="16">Myristoylated.</text>
</comment>
<dbReference type="GO" id="GO:0044423">
    <property type="term" value="C:virion component"/>
    <property type="evidence" value="ECO:0007669"/>
    <property type="project" value="UniProtKB-UniRule"/>
</dbReference>
<comment type="domain">
    <text evidence="16">The SH3-binding domain constituted of PxxP motifs mediates binding to several Src family proteins thereby regulating their tyrosine kinase activity. The same motifs also mediates the association with MAPK3, PI3-kinase and TCR-zeta.</text>
</comment>
<comment type="function">
    <text evidence="16">In infected CD4(+) T-lymphocytes, down-regulates the surface MHC-I, mature MHC-II, CD4, CD28, CCR5 and CXCR4 molecules. Mediates internalization and degradation of host CD4 through the interaction of with the cytoplasmic tail of CD4, the recruitment of AP-2 (clathrin adapter protein complex 2), internalization through clathrin coated pits, and subsequent transport to endosomes and lysosomes for degradation. Diverts host MHC-I molecules to the trans-Golgi network-associated endosomal compartments by an endocytic pathway to finally target them for degradation. MHC-I down-regulation may involve AP-1 (clathrin adapter protein complex 1) or possibly Src family kinase-ZAP70/Syk-PI3K cascade recruited by PACS2. In consequence infected cells are masked for immune recognition by cytotoxic T-lymphocytes. Decreasing the number of immune receptors also prevents reinfection by more HIV particles (superinfection). Down-regulates host SERINC3 and SERINC5 thereby excluding these proteins from the viral particles. Virion infectivity is drastically higher when SERINC3 or SERINC5 are excluded from the viral envelope, because these host antiviral proteins impair the membrane fusion event necessary for subsequent virion penetration.</text>
</comment>
<dbReference type="Gene3D" id="3.30.62.10">
    <property type="entry name" value="Nef Regulatory Factor"/>
    <property type="match status" value="1"/>
</dbReference>
<evidence type="ECO:0000256" key="3">
    <source>
        <dbReference type="ARBA" id="ARBA00022518"/>
    </source>
</evidence>
<keyword evidence="4 16" id="KW-0964">Secreted</keyword>
<keyword evidence="16" id="KW-1115">Inhibition of host MHC class I molecule presentation by virus</keyword>
<keyword evidence="13 16" id="KW-0472">Membrane</keyword>
<dbReference type="InterPro" id="IPR027480">
    <property type="entry name" value="HIV-1_Nef_anchor_sf"/>
</dbReference>
<evidence type="ECO:0000256" key="14">
    <source>
        <dbReference type="ARBA" id="ARBA00023280"/>
    </source>
</evidence>
<dbReference type="GO" id="GO:0005576">
    <property type="term" value="C:extracellular region"/>
    <property type="evidence" value="ECO:0007669"/>
    <property type="project" value="UniProtKB-SubCell"/>
</dbReference>
<keyword evidence="11 16" id="KW-0843">Virulence</keyword>
<dbReference type="GO" id="GO:0020002">
    <property type="term" value="C:host cell plasma membrane"/>
    <property type="evidence" value="ECO:0007669"/>
    <property type="project" value="UniProtKB-SubCell"/>
</dbReference>
<evidence type="ECO:0000256" key="4">
    <source>
        <dbReference type="ARBA" id="ARBA00022525"/>
    </source>
</evidence>
<dbReference type="GO" id="GO:0039505">
    <property type="term" value="P:symbiont-mediated suppression of host antigen processing and presentation of peptide antigen via MHC class II"/>
    <property type="evidence" value="ECO:0007669"/>
    <property type="project" value="UniProtKB-UniRule"/>
</dbReference>
<dbReference type="InterPro" id="IPR027481">
    <property type="entry name" value="HIV-1_Nef_core_sf"/>
</dbReference>
<keyword evidence="16" id="KW-1083">Inhibition of host autophagy by virus</keyword>
<comment type="domain">
    <text evidence="16">The dileucine internalization motif and a diacidic motif seem to be required for binding to AP-2.</text>
</comment>
<evidence type="ECO:0000256" key="5">
    <source>
        <dbReference type="ARBA" id="ARBA00022553"/>
    </source>
</evidence>
<dbReference type="GO" id="GO:0016020">
    <property type="term" value="C:membrane"/>
    <property type="evidence" value="ECO:0007669"/>
    <property type="project" value="UniProtKB-UniRule"/>
</dbReference>
<organism evidence="19">
    <name type="scientific">Human immunodeficiency virus type 1</name>
    <name type="common">HIV-1</name>
    <dbReference type="NCBI Taxonomy" id="11676"/>
    <lineage>
        <taxon>Viruses</taxon>
        <taxon>Riboviria</taxon>
        <taxon>Pararnavirae</taxon>
        <taxon>Artverviricota</taxon>
        <taxon>Revtraviricetes</taxon>
        <taxon>Ortervirales</taxon>
        <taxon>Retroviridae</taxon>
        <taxon>Orthoretrovirinae</taxon>
        <taxon>Lentivirus</taxon>
        <taxon>Lentivirus humimdef1</taxon>
    </lineage>
</organism>
<dbReference type="GO" id="GO:0046776">
    <property type="term" value="P:symbiont-mediated suppression of host antigen processing and presentation of peptide antigen via MHC class I"/>
    <property type="evidence" value="ECO:0007669"/>
    <property type="project" value="UniProtKB-UniRule"/>
</dbReference>
<feature type="short sequence motif" description="PxxP; stabilizes the interaction of NEF/MHC-I with host AP1M1; necessary for MHC-I internalization" evidence="16">
    <location>
        <begin position="88"/>
        <end position="91"/>
    </location>
</feature>
<comment type="domain">
    <text evidence="16">The acidic region binds to the sorting protein PACS-2, which targets Nef to the paranuclear region, enabling the PxxP motif to direct assembly of an SFK/ZAP-70/PI3K complex that accelerates endocytosis of cell-surface MHC-I.</text>
</comment>
<feature type="region of interest" description="Mediates dimerization, Nef-PTE1 interaction" evidence="16">
    <location>
        <begin position="124"/>
        <end position="140"/>
    </location>
</feature>
<sequence length="222" mass="25528">MGGKWSKSWPKSWPAVRERMRRTNPAAERVGTAERMRRTDPAAEGVGTASQDLDKHGALTTSNTVSNNAACAWLEAQEDEDVGFPVRPQVPLRPMTYKAAFDFSFFLKEKGGLDGLIHSKRRQDILDLWVYHTQGFFPDWQNYTPGPGVRFPLTFGWCYKLVPVDPREVEENNTGEDNCLLHPMSQHGMEDEEREVLQWKFDSSLARRHVARELHPEYYKDC</sequence>
<keyword evidence="16" id="KW-1040">Host Golgi apparatus</keyword>
<feature type="compositionally biased region" description="Basic and acidic residues" evidence="18">
    <location>
        <begin position="31"/>
        <end position="41"/>
    </location>
</feature>
<feature type="chain" id="PRO_5023337223" description="C-terminal core protein" evidence="16">
    <location>
        <begin position="74"/>
        <end position="222"/>
    </location>
</feature>
<proteinExistence type="evidence at transcript level"/>
<feature type="lipid moiety-binding region" description="N-myristoyl glycine; by host" evidence="16">
    <location>
        <position position="2"/>
    </location>
</feature>
<keyword evidence="12 16" id="KW-0729">SH3-binding</keyword>
<comment type="function">
    <text evidence="16">Plays a role in optimizing the host cell environment for viral replication without causing cell death by apoptosis. Protects the infected cells from apoptosis in order to keep them alive until the next virus generation is ready to strike. Inhibits the Fas and TNFR-mediated death signals by blocking MAP3K5/ASK1. Decreases the half-life of TP53, protecting the infected cell against p53-mediated apoptosis. Inhibits the apoptotic signals regulated by the Bcl-2 family proteins through the formation of a Nef/PI3-kinase/PAK2 complex that leads to activation of PAK2 and induces phosphorylation of host BAD.</text>
</comment>
<feature type="initiator methionine" description="Removed; by host" evidence="16">
    <location>
        <position position="1"/>
    </location>
</feature>
<evidence type="ECO:0000256" key="2">
    <source>
        <dbReference type="ARBA" id="ARBA00022511"/>
    </source>
</evidence>
<evidence type="ECO:0000256" key="15">
    <source>
        <dbReference type="ARBA" id="ARBA00023288"/>
    </source>
</evidence>
<evidence type="ECO:0000256" key="18">
    <source>
        <dbReference type="SAM" id="MobiDB-lite"/>
    </source>
</evidence>
<evidence type="ECO:0000256" key="10">
    <source>
        <dbReference type="ARBA" id="ARBA00022870"/>
    </source>
</evidence>
<comment type="PTM">
    <text evidence="16">Phosphorylated on serine residues, probably by host PKCdelta and theta.</text>
</comment>
<comment type="induction">
    <text evidence="16">Expressed early in the viral replication cycle.</text>
</comment>
<comment type="subcellular location">
    <subcellularLocation>
        <location evidence="16">Host cell membrane</location>
        <topology evidence="16">Lipid-anchor</topology>
        <orientation evidence="16">Cytoplasmic side</orientation>
    </subcellularLocation>
    <subcellularLocation>
        <location evidence="16">Virion</location>
    </subcellularLocation>
    <subcellularLocation>
        <location evidence="16">Secreted</location>
    </subcellularLocation>
    <subcellularLocation>
        <location evidence="16">Host Golgi apparatus membrane</location>
    </subcellularLocation>
    <text evidence="16">TGN localization requires PACS1. Associates with the inner plasma membrane through its N-terminal domain. Nef stimulates its own export via the release of exosomes. Incorporated in virions at a rate of about 10 molecules per virion, where it is cleaved.</text>
</comment>
<feature type="site" description="Cleavage; by viral protease" evidence="16">
    <location>
        <begin position="73"/>
        <end position="74"/>
    </location>
</feature>
<dbReference type="Gene3D" id="4.10.890.10">
    <property type="entry name" value="HIV 1 nef anchor domain"/>
    <property type="match status" value="2"/>
</dbReference>
<feature type="site" description="Might play a role in AP-1 recruitment to the Nef-MHC-I complex" evidence="16">
    <location>
        <position position="20"/>
    </location>
</feature>
<dbReference type="HAMAP" id="MF_04078">
    <property type="entry name" value="NEF_HIV"/>
    <property type="match status" value="1"/>
</dbReference>
<keyword evidence="14 16" id="KW-0899">Viral immunoevasion</keyword>
<evidence type="ECO:0000256" key="8">
    <source>
        <dbReference type="ARBA" id="ARBA00022707"/>
    </source>
</evidence>
<keyword evidence="10 16" id="KW-1043">Host membrane</keyword>
<protein>
    <recommendedName>
        <fullName evidence="16">Protein Nef</fullName>
    </recommendedName>
    <alternativeName>
        <fullName evidence="16">3'ORF</fullName>
    </alternativeName>
    <alternativeName>
        <fullName evidence="16">Negative factor</fullName>
        <shortName evidence="16">F-protein</shortName>
    </alternativeName>
    <component>
        <recommendedName>
            <fullName evidence="16">C-terminal core protein</fullName>
        </recommendedName>
    </component>
</protein>
<evidence type="ECO:0000256" key="9">
    <source>
        <dbReference type="ARBA" id="ARBA00022844"/>
    </source>
</evidence>
<keyword evidence="2 16" id="KW-1032">Host cell membrane</keyword>
<keyword evidence="6 16" id="KW-0945">Host-virus interaction</keyword>
<comment type="subunit">
    <text evidence="16">Monomer; cytosolic form. Homodimer; membrane bound form. Interacts with Nef associated p21-activated kinase (PAK2); this interaction activates PAK2. Associates with the Nef-MHC-I-AP1 complex; this complex is required for MHC-I internalization. Interacts (via C-terminus) with host PI3-kinase. Interacts with host PACS1; this interaction seems to be weak. Interacts with host PACS2. Interacts with host LCK and MAPK3; these interactions inhibit the kinase activity of the latter. Interacts with host ATP6V1H; this interaction may play a role in CD4 endocytosis. Associates with the CD4-Nef-AP2 complex; this complex is required for CD4 internalization. Interacts with host AP2 subunit alpha and AP2 subunit sigma2. Interacts with TCR-zeta chain; this interaction up-regulates the Fas ligand (FasL) surface expression. Interacts with host HCK, LYN, and SRC; these interactions activate the Src family kinases. Interacts with MAP3K5; this interaction inhibits the Fas and TNFR-mediated death signals. Interacts with beta-COP and PTE1. Interacts with human RACK1; this increases Nef phosphorylation by PKC. Interacts with TP53; this interaction decreases the half-life of TP53, protecting the infected cell against p53-mediated apoptosis.</text>
</comment>
<evidence type="ECO:0000256" key="17">
    <source>
        <dbReference type="RuleBase" id="RU000344"/>
    </source>
</evidence>
<evidence type="ECO:0000256" key="12">
    <source>
        <dbReference type="ARBA" id="ARBA00023036"/>
    </source>
</evidence>
<accession>A0A1X9QG39</accession>
<feature type="region of interest" description="Disordered" evidence="18">
    <location>
        <begin position="1"/>
        <end position="61"/>
    </location>
</feature>
<evidence type="ECO:0000256" key="1">
    <source>
        <dbReference type="ARBA" id="ARBA00006933"/>
    </source>
</evidence>
<dbReference type="GO" id="GO:0005525">
    <property type="term" value="F:GTP binding"/>
    <property type="evidence" value="ECO:0007669"/>
    <property type="project" value="UniProtKB-UniRule"/>
</dbReference>
<keyword evidence="9 16" id="KW-0946">Virion</keyword>
<comment type="similarity">
    <text evidence="1 16 17">Belongs to the lentivirus primate group Nef protein family.</text>
</comment>
<keyword evidence="7 16" id="KW-0053">Apoptosis</keyword>
<gene>
    <name evidence="16 19" type="primary">nef</name>
</gene>
<name>A0A1X9QG39_HV1</name>
<feature type="modified residue" description="Phosphoserine; by host" evidence="16">
    <location>
        <position position="6"/>
    </location>
</feature>
<dbReference type="GO" id="GO:0140321">
    <property type="term" value="P:symbiont-mediated suppression of host autophagy"/>
    <property type="evidence" value="ECO:0007669"/>
    <property type="project" value="UniProtKB-UniRule"/>
</dbReference>
<reference evidence="19" key="1">
    <citation type="submission" date="2017-04" db="EMBL/GenBank/DDBJ databases">
        <authorList>
            <person name="Afonso C.L."/>
            <person name="Miller P.J."/>
            <person name="Scott M.A."/>
            <person name="Spackman E."/>
            <person name="Goraichik I."/>
            <person name="Dimitrov K.M."/>
            <person name="Suarez D.L."/>
            <person name="Swayne D.E."/>
        </authorList>
    </citation>
    <scope>NUCLEOTIDE SEQUENCE</scope>
    <source>
        <strain evidence="19">100595</strain>
    </source>
</reference>
<feature type="chain" id="PRO_5023337224" description="Protein Nef" evidence="16">
    <location>
        <begin position="2"/>
        <end position="222"/>
    </location>
</feature>
<dbReference type="GO" id="GO:0044178">
    <property type="term" value="C:host cell Golgi membrane"/>
    <property type="evidence" value="ECO:0007669"/>
    <property type="project" value="UniProtKB-SubCell"/>
</dbReference>
<comment type="miscellaneous">
    <text evidence="16">HIV-1 lineages are divided in three main groups, M (for Major), O (for Outlier), and N (for New, or Non-M, Non-O). The vast majority of strains found worldwide belong to the group M. Group O seems to be endemic to and largely confined to Cameroon and neighboring countries in West Central Africa, where these viruses represent a small minority of HIV-1 strains. The group N is represented by a limited number of isolates from Cameroonian persons. The group M is further subdivided in 9 clades or subtypes (A to D, F to H, J and K).</text>
</comment>
<comment type="function">
    <text evidence="16">Bypasses host T-cell signaling by inducing a transcriptional program nearly identical to that of anti-CD3 cell activation. Interaction with TCR-zeta chain up-regulates the Fas ligand (FasL). Increasing surface FasL molecules and decreasing surface MHC-I molecules on infected CD4(+) cells send attacking cytotoxic CD8+ T-lymphocytes into apoptosis.</text>
</comment>
<keyword evidence="16" id="KW-1080">Inhibition of host adaptive immune response by virus</keyword>
<evidence type="ECO:0000313" key="19">
    <source>
        <dbReference type="EMBL" id="ARQ22210.1"/>
    </source>
</evidence>
<dbReference type="SUPFAM" id="SSF55671">
    <property type="entry name" value="Regulatory factor Nef"/>
    <property type="match status" value="1"/>
</dbReference>
<dbReference type="EMBL" id="KY989952">
    <property type="protein sequence ID" value="ARQ22210.1"/>
    <property type="molecule type" value="Genomic_RNA"/>
</dbReference>
<evidence type="ECO:0000256" key="16">
    <source>
        <dbReference type="HAMAP-Rule" id="MF_04078"/>
    </source>
</evidence>
<feature type="short sequence motif" description="Diacidic; necessary for CD4 internalization" evidence="16">
    <location>
        <begin position="190"/>
        <end position="191"/>
    </location>
</feature>
<evidence type="ECO:0000256" key="13">
    <source>
        <dbReference type="ARBA" id="ARBA00023136"/>
    </source>
</evidence>
<comment type="function">
    <text evidence="16">Factor of infectivity and pathogenicity, required for optimal virus replication. Alters numerous pathways of T-lymphocyte function and down-regulates immunity surface molecules in order to evade host defense and increase viral infectivity. Alters the functionality of other immunity cells, like dendritic cells, monocytes/macrophages and NK cells.</text>
</comment>
<dbReference type="Pfam" id="PF00469">
    <property type="entry name" value="F-protein"/>
    <property type="match status" value="1"/>
</dbReference>
<feature type="region of interest" description="SH3-binding; interaction with Src family tyrosine kinases" evidence="16">
    <location>
        <begin position="85"/>
        <end position="94"/>
    </location>
</feature>
<keyword evidence="5 16" id="KW-0597">Phosphoprotein</keyword>
<keyword evidence="16" id="KW-1116">Inhibition of host MHC class II molecule presentation by virus</keyword>
<evidence type="ECO:0000256" key="11">
    <source>
        <dbReference type="ARBA" id="ARBA00023026"/>
    </source>
</evidence>
<keyword evidence="15 16" id="KW-0449">Lipoprotein</keyword>
<keyword evidence="8 16" id="KW-0519">Myristate</keyword>
<feature type="region of interest" description="Binding to ATP6V1H" evidence="16">
    <location>
        <begin position="164"/>
        <end position="196"/>
    </location>
</feature>
<comment type="function">
    <text evidence="16">Extracellular Nef protein targets CD4(+) T-lymphocytes for apoptosis by interacting with CXCR4 surface receptors.</text>
</comment>
<organismHost>
    <name type="scientific">Homo sapiens</name>
    <name type="common">Human</name>
    <dbReference type="NCBI Taxonomy" id="9606"/>
</organismHost>
<dbReference type="InterPro" id="IPR001558">
    <property type="entry name" value="HIV_Nef"/>
</dbReference>
<evidence type="ECO:0000256" key="6">
    <source>
        <dbReference type="ARBA" id="ARBA00022581"/>
    </source>
</evidence>
<evidence type="ECO:0000256" key="7">
    <source>
        <dbReference type="ARBA" id="ARBA00022703"/>
    </source>
</evidence>
<feature type="region of interest" description="Acidic; interacts with host PACS1 and PACS2; stabilizes the interaction of NEF/MHC-I with host AP1M1; necessary for MHC-I internalization" evidence="16">
    <location>
        <begin position="78"/>
        <end position="81"/>
    </location>
</feature>
<dbReference type="GO" id="GO:0017124">
    <property type="term" value="F:SH3 domain binding"/>
    <property type="evidence" value="ECO:0007669"/>
    <property type="project" value="UniProtKB-UniRule"/>
</dbReference>
<comment type="PTM">
    <text evidence="16">The virion-associated Nef proteins are cleaved by the viral protease to release the soluble C-terminal core protein. Nef is probably cleaved concomitantly with viral structural proteins on maturation of virus particles.</text>
</comment>
<feature type="short sequence motif" description="Dileucine internalization motif; necessary for CD4 internalization" evidence="16">
    <location>
        <begin position="180"/>
        <end position="181"/>
    </location>
</feature>
<keyword evidence="3 16" id="KW-0244">Early protein</keyword>